<proteinExistence type="predicted"/>
<accession>A0A0J1FTY3</accession>
<dbReference type="InterPro" id="IPR018989">
    <property type="entry name" value="DUF2001"/>
</dbReference>
<dbReference type="InterPro" id="IPR038628">
    <property type="entry name" value="XkdM-like_sf"/>
</dbReference>
<gene>
    <name evidence="1" type="primary">xkdM_1</name>
    <name evidence="1" type="ORF">DEAC_c14250</name>
</gene>
<dbReference type="Proteomes" id="UP000036356">
    <property type="component" value="Unassembled WGS sequence"/>
</dbReference>
<evidence type="ECO:0000313" key="2">
    <source>
        <dbReference type="Proteomes" id="UP000036356"/>
    </source>
</evidence>
<dbReference type="STRING" id="476652.DEAC_c14250"/>
<sequence>MAKIRGNNQINGSWGQIWWDGELVFELESFEAKVTPNRESVIIDMDEDSKLVSLKGEGTMKVKKVFSRGKKKMLDAWKKGEDPRSTLVGKIKDPDTVGKQSERVSIGNIWFTELTLMQFEKAKKLEEEYKFGFTPSDADFIDTIEVL</sequence>
<name>A0A0J1FTY3_9FIRM</name>
<keyword evidence="2" id="KW-1185">Reference proteome</keyword>
<protein>
    <submittedName>
        <fullName evidence="1">Phage-like element PBSX protein XkdM</fullName>
    </submittedName>
</protein>
<dbReference type="Pfam" id="PF09393">
    <property type="entry name" value="DUF2001"/>
    <property type="match status" value="1"/>
</dbReference>
<dbReference type="SUPFAM" id="SSF69279">
    <property type="entry name" value="Phage tail proteins"/>
    <property type="match status" value="1"/>
</dbReference>
<dbReference type="Gene3D" id="2.30.110.40">
    <property type="entry name" value="Phage tail tube protein"/>
    <property type="match status" value="1"/>
</dbReference>
<dbReference type="RefSeq" id="WP_047809293.1">
    <property type="nucleotide sequence ID" value="NZ_LDZY01000004.1"/>
</dbReference>
<comment type="caution">
    <text evidence="1">The sequence shown here is derived from an EMBL/GenBank/DDBJ whole genome shotgun (WGS) entry which is preliminary data.</text>
</comment>
<dbReference type="PATRIC" id="fig|476652.3.peg.1461"/>
<dbReference type="EMBL" id="LDZY01000004">
    <property type="protein sequence ID" value="KLU66757.1"/>
    <property type="molecule type" value="Genomic_DNA"/>
</dbReference>
<evidence type="ECO:0000313" key="1">
    <source>
        <dbReference type="EMBL" id="KLU66757.1"/>
    </source>
</evidence>
<organism evidence="1 2">
    <name type="scientific">Desulfosporosinus acididurans</name>
    <dbReference type="NCBI Taxonomy" id="476652"/>
    <lineage>
        <taxon>Bacteria</taxon>
        <taxon>Bacillati</taxon>
        <taxon>Bacillota</taxon>
        <taxon>Clostridia</taxon>
        <taxon>Eubacteriales</taxon>
        <taxon>Desulfitobacteriaceae</taxon>
        <taxon>Desulfosporosinus</taxon>
    </lineage>
</organism>
<reference evidence="1 2" key="1">
    <citation type="submission" date="2015-06" db="EMBL/GenBank/DDBJ databases">
        <title>Draft genome of the moderately acidophilic sulfate reducer Candidatus Desulfosporosinus acididurans strain M1.</title>
        <authorList>
            <person name="Poehlein A."/>
            <person name="Petzsch P."/>
            <person name="Johnson B.D."/>
            <person name="Schloemann M."/>
            <person name="Daniel R."/>
            <person name="Muehling M."/>
        </authorList>
    </citation>
    <scope>NUCLEOTIDE SEQUENCE [LARGE SCALE GENOMIC DNA]</scope>
    <source>
        <strain evidence="1 2">M1</strain>
    </source>
</reference>
<dbReference type="AlphaFoldDB" id="A0A0J1FTY3"/>